<dbReference type="Proteomes" id="UP001189624">
    <property type="component" value="Chromosome 4"/>
</dbReference>
<protein>
    <submittedName>
        <fullName evidence="1">Uncharacterized protein</fullName>
    </submittedName>
</protein>
<dbReference type="EMBL" id="OY731401">
    <property type="protein sequence ID" value="CAJ1952389.1"/>
    <property type="molecule type" value="Genomic_DNA"/>
</dbReference>
<gene>
    <name evidence="1" type="ORF">AYBTSS11_LOCUS15271</name>
</gene>
<proteinExistence type="predicted"/>
<keyword evidence="2" id="KW-1185">Reference proteome</keyword>
<organism evidence="1 2">
    <name type="scientific">Sphenostylis stenocarpa</name>
    <dbReference type="NCBI Taxonomy" id="92480"/>
    <lineage>
        <taxon>Eukaryota</taxon>
        <taxon>Viridiplantae</taxon>
        <taxon>Streptophyta</taxon>
        <taxon>Embryophyta</taxon>
        <taxon>Tracheophyta</taxon>
        <taxon>Spermatophyta</taxon>
        <taxon>Magnoliopsida</taxon>
        <taxon>eudicotyledons</taxon>
        <taxon>Gunneridae</taxon>
        <taxon>Pentapetalae</taxon>
        <taxon>rosids</taxon>
        <taxon>fabids</taxon>
        <taxon>Fabales</taxon>
        <taxon>Fabaceae</taxon>
        <taxon>Papilionoideae</taxon>
        <taxon>50 kb inversion clade</taxon>
        <taxon>NPAAA clade</taxon>
        <taxon>indigoferoid/millettioid clade</taxon>
        <taxon>Phaseoleae</taxon>
        <taxon>Sphenostylis</taxon>
    </lineage>
</organism>
<sequence>MVFLSQRADSRYKCVTRGDVKLLHSVMPEHPWCFQSRNDRQLVLLQKHFNAQQGQRILE</sequence>
<accession>A0AA86SJK0</accession>
<reference evidence="1" key="1">
    <citation type="submission" date="2023-10" db="EMBL/GenBank/DDBJ databases">
        <authorList>
            <person name="Domelevo Entfellner J.-B."/>
        </authorList>
    </citation>
    <scope>NUCLEOTIDE SEQUENCE</scope>
</reference>
<dbReference type="AlphaFoldDB" id="A0AA86SJK0"/>
<evidence type="ECO:0000313" key="2">
    <source>
        <dbReference type="Proteomes" id="UP001189624"/>
    </source>
</evidence>
<dbReference type="Gramene" id="rna-AYBTSS11_LOCUS15271">
    <property type="protein sequence ID" value="CAJ1952389.1"/>
    <property type="gene ID" value="gene-AYBTSS11_LOCUS15271"/>
</dbReference>
<evidence type="ECO:0000313" key="1">
    <source>
        <dbReference type="EMBL" id="CAJ1952389.1"/>
    </source>
</evidence>
<name>A0AA86SJK0_9FABA</name>
<feature type="non-terminal residue" evidence="1">
    <location>
        <position position="59"/>
    </location>
</feature>